<name>A0AB38P8L2_9ENTR</name>
<dbReference type="Gene3D" id="3.30.70.2540">
    <property type="entry name" value="CRISPR-associated endoribonuclease Cas6/Csy4"/>
    <property type="match status" value="1"/>
</dbReference>
<dbReference type="AlphaFoldDB" id="A0AB38P8L2"/>
<organism evidence="1 2">
    <name type="scientific">Enterobacter cancerogenus</name>
    <dbReference type="NCBI Taxonomy" id="69218"/>
    <lineage>
        <taxon>Bacteria</taxon>
        <taxon>Pseudomonadati</taxon>
        <taxon>Pseudomonadota</taxon>
        <taxon>Gammaproteobacteria</taxon>
        <taxon>Enterobacterales</taxon>
        <taxon>Enterobacteriaceae</taxon>
        <taxon>Enterobacter</taxon>
        <taxon>Enterobacter cloacae complex</taxon>
    </lineage>
</organism>
<sequence>MDHYLEIHVRPDPEFHEEMLMAALFAKLHRALGMRGKGDIGVSFPLHNLKPGTCLRLHGSAPALQALESTAWRKGLTDYCHCSDVRPIPAGVSWRCVSRVQVKSSPERLLRRSVKKGWLTEEEARLRLPGMSEQQTDLPWLTLRSLSTGQTFRLFIRHGEIGNTPVPGTFSTYGLSGTATIPWF</sequence>
<evidence type="ECO:0000313" key="2">
    <source>
        <dbReference type="Proteomes" id="UP000306327"/>
    </source>
</evidence>
<dbReference type="InterPro" id="IPR013396">
    <property type="entry name" value="CRISPR-assoc_prot_Csy4"/>
</dbReference>
<dbReference type="RefSeq" id="WP_137272149.1">
    <property type="nucleotide sequence ID" value="NZ_QGAL01000001.1"/>
</dbReference>
<dbReference type="NCBIfam" id="TIGR02563">
    <property type="entry name" value="cas_Csy4"/>
    <property type="match status" value="1"/>
</dbReference>
<gene>
    <name evidence="1" type="primary">cas6f</name>
    <name evidence="1" type="ORF">EcCFBP13530_03200</name>
</gene>
<proteinExistence type="predicted"/>
<evidence type="ECO:0000313" key="1">
    <source>
        <dbReference type="EMBL" id="TKK23181.1"/>
    </source>
</evidence>
<dbReference type="GO" id="GO:0043571">
    <property type="term" value="P:maintenance of CRISPR repeat elements"/>
    <property type="evidence" value="ECO:0007669"/>
    <property type="project" value="InterPro"/>
</dbReference>
<dbReference type="Pfam" id="PF09618">
    <property type="entry name" value="Cas_Csy4"/>
    <property type="match status" value="1"/>
</dbReference>
<dbReference type="InterPro" id="IPR042564">
    <property type="entry name" value="CRISPR-Cas6/Csy4_sf"/>
</dbReference>
<protein>
    <submittedName>
        <fullName evidence="1">Type I-F CRISPR-associated endoribonuclease Cas6/Csy4</fullName>
    </submittedName>
</protein>
<reference evidence="1 2" key="1">
    <citation type="journal article" date="2019" name="Sci. Rep.">
        <title>Differences in resource use lead to coexistence of seed-transmitted microbial populations.</title>
        <authorList>
            <person name="Torres-Cortes G."/>
            <person name="Garcia B.J."/>
            <person name="Compant S."/>
            <person name="Rezki S."/>
            <person name="Jones P."/>
            <person name="Preveaux A."/>
            <person name="Briand M."/>
            <person name="Roulet A."/>
            <person name="Bouchez O."/>
            <person name="Jacobson D."/>
            <person name="Barret M."/>
        </authorList>
    </citation>
    <scope>NUCLEOTIDE SEQUENCE [LARGE SCALE GENOMIC DNA]</scope>
    <source>
        <strain evidence="1 2">CFBP13530</strain>
    </source>
</reference>
<dbReference type="Proteomes" id="UP000306327">
    <property type="component" value="Unassembled WGS sequence"/>
</dbReference>
<comment type="caution">
    <text evidence="1">The sequence shown here is derived from an EMBL/GenBank/DDBJ whole genome shotgun (WGS) entry which is preliminary data.</text>
</comment>
<dbReference type="CDD" id="cd09739">
    <property type="entry name" value="Cas6_I-F"/>
    <property type="match status" value="1"/>
</dbReference>
<dbReference type="EMBL" id="QGAL01000001">
    <property type="protein sequence ID" value="TKK23181.1"/>
    <property type="molecule type" value="Genomic_DNA"/>
</dbReference>
<accession>A0AB38P8L2</accession>
<dbReference type="GO" id="GO:0004519">
    <property type="term" value="F:endonuclease activity"/>
    <property type="evidence" value="ECO:0007669"/>
    <property type="project" value="InterPro"/>
</dbReference>